<dbReference type="EMBL" id="MDER01000031">
    <property type="protein sequence ID" value="ODP29321.1"/>
    <property type="molecule type" value="Genomic_DNA"/>
</dbReference>
<dbReference type="RefSeq" id="WP_069326754.1">
    <property type="nucleotide sequence ID" value="NZ_MDER01000031.1"/>
</dbReference>
<evidence type="ECO:0000313" key="3">
    <source>
        <dbReference type="Proteomes" id="UP000094578"/>
    </source>
</evidence>
<reference evidence="2 3" key="1">
    <citation type="submission" date="2016-08" db="EMBL/GenBank/DDBJ databases">
        <title>Genome sequencing of Paenibacillus sp. TI45-13ar, isolated from Korean traditional nuruk.</title>
        <authorList>
            <person name="Kim S.-J."/>
        </authorList>
    </citation>
    <scope>NUCLEOTIDE SEQUENCE [LARGE SCALE GENOMIC DNA]</scope>
    <source>
        <strain evidence="2 3">TI45-13ar</strain>
    </source>
</reference>
<feature type="transmembrane region" description="Helical" evidence="1">
    <location>
        <begin position="6"/>
        <end position="28"/>
    </location>
</feature>
<accession>A0A1E3L6V0</accession>
<evidence type="ECO:0000313" key="2">
    <source>
        <dbReference type="EMBL" id="ODP29321.1"/>
    </source>
</evidence>
<dbReference type="AlphaFoldDB" id="A0A1E3L6V0"/>
<proteinExistence type="predicted"/>
<name>A0A1E3L6V0_9BACL</name>
<keyword evidence="1" id="KW-0472">Membrane</keyword>
<feature type="transmembrane region" description="Helical" evidence="1">
    <location>
        <begin position="40"/>
        <end position="61"/>
    </location>
</feature>
<comment type="caution">
    <text evidence="2">The sequence shown here is derived from an EMBL/GenBank/DDBJ whole genome shotgun (WGS) entry which is preliminary data.</text>
</comment>
<feature type="transmembrane region" description="Helical" evidence="1">
    <location>
        <begin position="67"/>
        <end position="85"/>
    </location>
</feature>
<keyword evidence="1" id="KW-1133">Transmembrane helix</keyword>
<organism evidence="2 3">
    <name type="scientific">Paenibacillus nuruki</name>
    <dbReference type="NCBI Taxonomy" id="1886670"/>
    <lineage>
        <taxon>Bacteria</taxon>
        <taxon>Bacillati</taxon>
        <taxon>Bacillota</taxon>
        <taxon>Bacilli</taxon>
        <taxon>Bacillales</taxon>
        <taxon>Paenibacillaceae</taxon>
        <taxon>Paenibacillus</taxon>
    </lineage>
</organism>
<keyword evidence="1" id="KW-0812">Transmembrane</keyword>
<keyword evidence="3" id="KW-1185">Reference proteome</keyword>
<protein>
    <submittedName>
        <fullName evidence="2">Uncharacterized protein</fullName>
    </submittedName>
</protein>
<gene>
    <name evidence="2" type="ORF">PTI45_01330</name>
</gene>
<dbReference type="Proteomes" id="UP000094578">
    <property type="component" value="Unassembled WGS sequence"/>
</dbReference>
<sequence length="93" mass="10702">MSDLYGLVLVILVNVIIYGLVIWGIVHMIYKRSKHPAHTIVFLAMIVCFVIFTASVVQQIMYRDWTINVATLAPLTCLFSIYVLSRREMRLQA</sequence>
<evidence type="ECO:0000256" key="1">
    <source>
        <dbReference type="SAM" id="Phobius"/>
    </source>
</evidence>